<dbReference type="EMBL" id="JAVRHK010000007">
    <property type="protein sequence ID" value="MDT0677200.1"/>
    <property type="molecule type" value="Genomic_DNA"/>
</dbReference>
<dbReference type="PANTHER" id="PTHR18964">
    <property type="entry name" value="ROK (REPRESSOR, ORF, KINASE) FAMILY"/>
    <property type="match status" value="1"/>
</dbReference>
<dbReference type="Gene3D" id="3.30.420.40">
    <property type="match status" value="2"/>
</dbReference>
<evidence type="ECO:0000313" key="2">
    <source>
        <dbReference type="EMBL" id="MDT0677200.1"/>
    </source>
</evidence>
<keyword evidence="3" id="KW-1185">Reference proteome</keyword>
<dbReference type="PANTHER" id="PTHR18964:SF149">
    <property type="entry name" value="BIFUNCTIONAL UDP-N-ACETYLGLUCOSAMINE 2-EPIMERASE_N-ACETYLMANNOSAMINE KINASE"/>
    <property type="match status" value="1"/>
</dbReference>
<gene>
    <name evidence="2" type="ORF">RM539_11470</name>
</gene>
<dbReference type="CDD" id="cd23763">
    <property type="entry name" value="ASKHA_ATPase_ROK"/>
    <property type="match status" value="1"/>
</dbReference>
<name>A0ABU3D6P3_9FLAO</name>
<dbReference type="Proteomes" id="UP001262582">
    <property type="component" value="Unassembled WGS sequence"/>
</dbReference>
<dbReference type="Pfam" id="PF00480">
    <property type="entry name" value="ROK"/>
    <property type="match status" value="1"/>
</dbReference>
<dbReference type="InterPro" id="IPR000600">
    <property type="entry name" value="ROK"/>
</dbReference>
<organism evidence="2 3">
    <name type="scientific">Autumnicola musiva</name>
    <dbReference type="NCBI Taxonomy" id="3075589"/>
    <lineage>
        <taxon>Bacteria</taxon>
        <taxon>Pseudomonadati</taxon>
        <taxon>Bacteroidota</taxon>
        <taxon>Flavobacteriia</taxon>
        <taxon>Flavobacteriales</taxon>
        <taxon>Flavobacteriaceae</taxon>
        <taxon>Autumnicola</taxon>
    </lineage>
</organism>
<accession>A0ABU3D6P3</accession>
<proteinExistence type="inferred from homology"/>
<dbReference type="SUPFAM" id="SSF53067">
    <property type="entry name" value="Actin-like ATPase domain"/>
    <property type="match status" value="1"/>
</dbReference>
<reference evidence="2 3" key="1">
    <citation type="submission" date="2023-09" db="EMBL/GenBank/DDBJ databases">
        <authorList>
            <person name="Rey-Velasco X."/>
        </authorList>
    </citation>
    <scope>NUCLEOTIDE SEQUENCE [LARGE SCALE GENOMIC DNA]</scope>
    <source>
        <strain evidence="2 3">F117</strain>
    </source>
</reference>
<dbReference type="RefSeq" id="WP_311503537.1">
    <property type="nucleotide sequence ID" value="NZ_JAVRHK010000007.1"/>
</dbReference>
<dbReference type="InterPro" id="IPR043129">
    <property type="entry name" value="ATPase_NBD"/>
</dbReference>
<comment type="similarity">
    <text evidence="1">Belongs to the ROK (NagC/XylR) family.</text>
</comment>
<protein>
    <submittedName>
        <fullName evidence="2">ROK family protein</fullName>
    </submittedName>
</protein>
<sequence>MKGKTIGIDIGATKILMGVIEDSKIINELVIPTSADSSKEKIISNLFKGIKEVSDSNFDGIGIGVPGLVDEEKGIIYDLLNIPSWEEVHLKQHLEKEFRRPVSITNDGNVFALGEKVYGKGRAYKNMVGVKLGSGFGTGIIINNKLYSGSLSSAGEIGGVPYLDKTVEDYCSGIFFLNEYGLRGNEVSMLAQKGDPTAVKIFQEYGKHLGSALKIIVNVLSPEAIFLGGSVRKSFRFFEASLNESLLSFPFKRVIEKLVIQPSDTSNIAILGAAALMTSKNPEETSYLKIN</sequence>
<comment type="caution">
    <text evidence="2">The sequence shown here is derived from an EMBL/GenBank/DDBJ whole genome shotgun (WGS) entry which is preliminary data.</text>
</comment>
<evidence type="ECO:0000313" key="3">
    <source>
        <dbReference type="Proteomes" id="UP001262582"/>
    </source>
</evidence>
<evidence type="ECO:0000256" key="1">
    <source>
        <dbReference type="ARBA" id="ARBA00006479"/>
    </source>
</evidence>